<name>A0A4Y4CQ61_ZOORA</name>
<comment type="similarity">
    <text evidence="2">Belongs to the RseB family.</text>
</comment>
<dbReference type="InterPro" id="IPR005588">
    <property type="entry name" value="MucB_RseB"/>
</dbReference>
<sequence>MKRFLIVLTAALCWSSVVAAQVPGDPISWLGRISNAAHKLNYTGSFTYQSGKNIETSRIAHFVDANGDEHERLEALDGSPREVVRNQEEVQCFLPDQKLLIIDQSSARRSFPARLPQSPAALGEHYRIRKGEVVRIAGMESQQIILEPKDDMRFGHHFWADVASGLLLRARIVSDKGETVEQFAFTEVNIGAPFDKEKVRPRFSRGSDWKVVNARGNEVKVEDTGWAFRHTIPGFRPVVSVLRPSRAGHGESYHVVFSDGLAAISVFIEPLAAKNHVQSGMSASGAFNIFRRAIGDRLVTVLGEVPPQALVRIADGVEMRKR</sequence>
<feature type="signal peptide" evidence="5">
    <location>
        <begin position="1"/>
        <end position="19"/>
    </location>
</feature>
<dbReference type="GO" id="GO:0030288">
    <property type="term" value="C:outer membrane-bounded periplasmic space"/>
    <property type="evidence" value="ECO:0007669"/>
    <property type="project" value="TreeGrafter"/>
</dbReference>
<dbReference type="PANTHER" id="PTHR38782:SF1">
    <property type="entry name" value="SIGMA-E FACTOR REGULATORY PROTEIN RSEB"/>
    <property type="match status" value="1"/>
</dbReference>
<evidence type="ECO:0000313" key="9">
    <source>
        <dbReference type="Proteomes" id="UP000318422"/>
    </source>
</evidence>
<dbReference type="PIRSF" id="PIRSF005427">
    <property type="entry name" value="RseB"/>
    <property type="match status" value="1"/>
</dbReference>
<dbReference type="PANTHER" id="PTHR38782">
    <property type="match status" value="1"/>
</dbReference>
<dbReference type="InterPro" id="IPR033436">
    <property type="entry name" value="MucB/RseB_C"/>
</dbReference>
<dbReference type="CDD" id="cd16327">
    <property type="entry name" value="RseB"/>
    <property type="match status" value="1"/>
</dbReference>
<reference evidence="8 9" key="1">
    <citation type="submission" date="2019-06" db="EMBL/GenBank/DDBJ databases">
        <title>Whole genome shotgun sequence of Zoogloea ramigera NBRC 15342.</title>
        <authorList>
            <person name="Hosoyama A."/>
            <person name="Uohara A."/>
            <person name="Ohji S."/>
            <person name="Ichikawa N."/>
        </authorList>
    </citation>
    <scope>NUCLEOTIDE SEQUENCE [LARGE SCALE GENOMIC DNA]</scope>
    <source>
        <strain evidence="8 9">NBRC 15342</strain>
    </source>
</reference>
<keyword evidence="9" id="KW-1185">Reference proteome</keyword>
<dbReference type="Gene3D" id="2.50.20.10">
    <property type="entry name" value="Lipoprotein localisation LolA/LolB/LppX"/>
    <property type="match status" value="1"/>
</dbReference>
<dbReference type="GO" id="GO:0032885">
    <property type="term" value="P:regulation of polysaccharide biosynthetic process"/>
    <property type="evidence" value="ECO:0007669"/>
    <property type="project" value="TreeGrafter"/>
</dbReference>
<feature type="domain" description="MucB/RseB C-terminal" evidence="7">
    <location>
        <begin position="222"/>
        <end position="318"/>
    </location>
</feature>
<evidence type="ECO:0000256" key="2">
    <source>
        <dbReference type="ARBA" id="ARBA00008150"/>
    </source>
</evidence>
<evidence type="ECO:0000259" key="7">
    <source>
        <dbReference type="Pfam" id="PF17188"/>
    </source>
</evidence>
<dbReference type="GO" id="GO:0045152">
    <property type="term" value="F:antisigma factor binding"/>
    <property type="evidence" value="ECO:0007669"/>
    <property type="project" value="TreeGrafter"/>
</dbReference>
<proteinExistence type="inferred from homology"/>
<evidence type="ECO:0000256" key="4">
    <source>
        <dbReference type="ARBA" id="ARBA00022764"/>
    </source>
</evidence>
<dbReference type="OrthoDB" id="7067274at2"/>
<feature type="domain" description="MucB/RseB N-terminal" evidence="6">
    <location>
        <begin position="26"/>
        <end position="202"/>
    </location>
</feature>
<dbReference type="Pfam" id="PF03888">
    <property type="entry name" value="MucB_RseB"/>
    <property type="match status" value="1"/>
</dbReference>
<dbReference type="InterPro" id="IPR033434">
    <property type="entry name" value="MucB/RseB_N"/>
</dbReference>
<evidence type="ECO:0000259" key="6">
    <source>
        <dbReference type="Pfam" id="PF03888"/>
    </source>
</evidence>
<dbReference type="Gene3D" id="3.30.200.100">
    <property type="entry name" value="MucB/RseB, C-terminal domain"/>
    <property type="match status" value="1"/>
</dbReference>
<organism evidence="8 9">
    <name type="scientific">Zoogloea ramigera</name>
    <dbReference type="NCBI Taxonomy" id="350"/>
    <lineage>
        <taxon>Bacteria</taxon>
        <taxon>Pseudomonadati</taxon>
        <taxon>Pseudomonadota</taxon>
        <taxon>Betaproteobacteria</taxon>
        <taxon>Rhodocyclales</taxon>
        <taxon>Zoogloeaceae</taxon>
        <taxon>Zoogloea</taxon>
    </lineage>
</organism>
<keyword evidence="4" id="KW-0574">Periplasm</keyword>
<evidence type="ECO:0000256" key="5">
    <source>
        <dbReference type="SAM" id="SignalP"/>
    </source>
</evidence>
<dbReference type="AlphaFoldDB" id="A0A4Y4CQ61"/>
<protein>
    <submittedName>
        <fullName evidence="8">Siderophore-interacting protein</fullName>
    </submittedName>
</protein>
<gene>
    <name evidence="8" type="primary">mucB</name>
    <name evidence="8" type="ORF">ZRA01_11780</name>
</gene>
<dbReference type="EMBL" id="BJNV01000013">
    <property type="protein sequence ID" value="GEC95105.1"/>
    <property type="molecule type" value="Genomic_DNA"/>
</dbReference>
<dbReference type="InterPro" id="IPR038484">
    <property type="entry name" value="MucB/RseB_C_sf"/>
</dbReference>
<evidence type="ECO:0000256" key="1">
    <source>
        <dbReference type="ARBA" id="ARBA00004418"/>
    </source>
</evidence>
<evidence type="ECO:0000256" key="3">
    <source>
        <dbReference type="ARBA" id="ARBA00022729"/>
    </source>
</evidence>
<dbReference type="Proteomes" id="UP000318422">
    <property type="component" value="Unassembled WGS sequence"/>
</dbReference>
<feature type="chain" id="PRO_5021336473" evidence="5">
    <location>
        <begin position="20"/>
        <end position="322"/>
    </location>
</feature>
<accession>A0A4Y4CQ61</accession>
<comment type="caution">
    <text evidence="8">The sequence shown here is derived from an EMBL/GenBank/DDBJ whole genome shotgun (WGS) entry which is preliminary data.</text>
</comment>
<evidence type="ECO:0000313" key="8">
    <source>
        <dbReference type="EMBL" id="GEC95105.1"/>
    </source>
</evidence>
<comment type="subcellular location">
    <subcellularLocation>
        <location evidence="1">Periplasm</location>
    </subcellularLocation>
</comment>
<dbReference type="RefSeq" id="WP_141350254.1">
    <property type="nucleotide sequence ID" value="NZ_BJNV01000013.1"/>
</dbReference>
<dbReference type="Pfam" id="PF17188">
    <property type="entry name" value="MucB_RseB_C"/>
    <property type="match status" value="1"/>
</dbReference>
<keyword evidence="3 5" id="KW-0732">Signal</keyword>